<dbReference type="SUPFAM" id="SSF51905">
    <property type="entry name" value="FAD/NAD(P)-binding domain"/>
    <property type="match status" value="1"/>
</dbReference>
<dbReference type="GO" id="GO:0050660">
    <property type="term" value="F:flavin adenine dinucleotide binding"/>
    <property type="evidence" value="ECO:0007669"/>
    <property type="project" value="TreeGrafter"/>
</dbReference>
<dbReference type="AlphaFoldDB" id="A0A7Y7PQ03"/>
<dbReference type="RefSeq" id="WP_176908658.1">
    <property type="nucleotide sequence ID" value="NZ_JABKAU010000018.1"/>
</dbReference>
<sequence length="370" mass="39112">MATVSAAFTTDVLVIGAGQSGLAVGYYLRRAGLNFVLLDDQAAPGGAWPHGWDSLRLFSPADASSLPGWLMPRPPAADSGFPTRDAVIDYLTQYEQRYELPVRRPVRVAAVRRSSSSLSGSIGSFVVETDAGTYQARAMVCATGSWRSPFVPQFPGQADFGGVQLHSARYQQAAPFAGQRVLVVGGGNSGAQVLAEVSQVARTTWVTQEEPRFLPDDVDGRVLFTQATQRYNAQAGAAPAPPATFGHIVMVPPVKKARGRGVLGSVRPFVRFTQTGVVWADGREEAVDAVIWCTGFRPALSFLAGLGVLQPNGRVATAGARATAAPGLWLVGYGTWTGFASATLIGVGRSARAAVDEIKTFLDLSQASNE</sequence>
<proteinExistence type="predicted"/>
<dbReference type="InterPro" id="IPR036291">
    <property type="entry name" value="NAD(P)-bd_dom_sf"/>
</dbReference>
<accession>A0A7Y7PQ03</accession>
<dbReference type="InterPro" id="IPR050982">
    <property type="entry name" value="Auxin_biosynth/cation_transpt"/>
</dbReference>
<dbReference type="NCBIfam" id="NF040505">
    <property type="entry name" value="ArsO_flavin_mono"/>
    <property type="match status" value="1"/>
</dbReference>
<dbReference type="GO" id="GO:0004497">
    <property type="term" value="F:monooxygenase activity"/>
    <property type="evidence" value="ECO:0007669"/>
    <property type="project" value="TreeGrafter"/>
</dbReference>
<organism evidence="2 3">
    <name type="scientific">Hymenobacter lapidiphilus</name>
    <dbReference type="NCBI Taxonomy" id="2608003"/>
    <lineage>
        <taxon>Bacteria</taxon>
        <taxon>Pseudomonadati</taxon>
        <taxon>Bacteroidota</taxon>
        <taxon>Cytophagia</taxon>
        <taxon>Cytophagales</taxon>
        <taxon>Hymenobacteraceae</taxon>
        <taxon>Hymenobacter</taxon>
    </lineage>
</organism>
<dbReference type="EMBL" id="JABKAU010000018">
    <property type="protein sequence ID" value="NVO31759.1"/>
    <property type="molecule type" value="Genomic_DNA"/>
</dbReference>
<evidence type="ECO:0000313" key="3">
    <source>
        <dbReference type="Proteomes" id="UP000565521"/>
    </source>
</evidence>
<reference evidence="2 3" key="1">
    <citation type="submission" date="2020-05" db="EMBL/GenBank/DDBJ databases">
        <title>Hymenobacter terrestris sp. nov. and Hymenobacter lapidiphilus sp. nov., isolated from regoliths in Antarctica.</title>
        <authorList>
            <person name="Sedlacek I."/>
            <person name="Pantucek R."/>
            <person name="Zeman M."/>
            <person name="Holochova P."/>
            <person name="Kralova S."/>
            <person name="Stankova E."/>
            <person name="Sedo O."/>
            <person name="Micenkova L."/>
            <person name="Svec P."/>
            <person name="Gupta V."/>
            <person name="Sood U."/>
            <person name="Korpole U.S."/>
            <person name="Lal R."/>
        </authorList>
    </citation>
    <scope>NUCLEOTIDE SEQUENCE [LARGE SCALE GENOMIC DNA]</scope>
    <source>
        <strain evidence="2 3">P5342</strain>
    </source>
</reference>
<dbReference type="PANTHER" id="PTHR43539">
    <property type="entry name" value="FLAVIN-BINDING MONOOXYGENASE-LIKE PROTEIN (AFU_ORTHOLOGUE AFUA_4G09220)"/>
    <property type="match status" value="1"/>
</dbReference>
<dbReference type="InterPro" id="IPR036188">
    <property type="entry name" value="FAD/NAD-bd_sf"/>
</dbReference>
<dbReference type="Pfam" id="PF13738">
    <property type="entry name" value="Pyr_redox_3"/>
    <property type="match status" value="1"/>
</dbReference>
<evidence type="ECO:0000256" key="1">
    <source>
        <dbReference type="ARBA" id="ARBA00023002"/>
    </source>
</evidence>
<dbReference type="PRINTS" id="PR00469">
    <property type="entry name" value="PNDRDTASEII"/>
</dbReference>
<gene>
    <name evidence="2" type="ORF">HW554_11105</name>
</gene>
<dbReference type="Gene3D" id="3.50.50.60">
    <property type="entry name" value="FAD/NAD(P)-binding domain"/>
    <property type="match status" value="1"/>
</dbReference>
<comment type="caution">
    <text evidence="2">The sequence shown here is derived from an EMBL/GenBank/DDBJ whole genome shotgun (WGS) entry which is preliminary data.</text>
</comment>
<keyword evidence="1" id="KW-0560">Oxidoreductase</keyword>
<evidence type="ECO:0000313" key="2">
    <source>
        <dbReference type="EMBL" id="NVO31759.1"/>
    </source>
</evidence>
<name>A0A7Y7PQ03_9BACT</name>
<protein>
    <submittedName>
        <fullName evidence="2">NAD(P)-binding domain-containing protein</fullName>
    </submittedName>
</protein>
<dbReference type="Proteomes" id="UP000565521">
    <property type="component" value="Unassembled WGS sequence"/>
</dbReference>
<dbReference type="SUPFAM" id="SSF51735">
    <property type="entry name" value="NAD(P)-binding Rossmann-fold domains"/>
    <property type="match status" value="1"/>
</dbReference>
<dbReference type="PANTHER" id="PTHR43539:SF78">
    <property type="entry name" value="FLAVIN-CONTAINING MONOOXYGENASE"/>
    <property type="match status" value="1"/>
</dbReference>
<keyword evidence="3" id="KW-1185">Reference proteome</keyword>
<dbReference type="PRINTS" id="PR00368">
    <property type="entry name" value="FADPNR"/>
</dbReference>